<comment type="subcellular location">
    <subcellularLocation>
        <location evidence="1">Membrane</location>
        <topology evidence="1">Multi-pass membrane protein</topology>
    </subcellularLocation>
</comment>
<feature type="transmembrane region" description="Helical" evidence="6">
    <location>
        <begin position="419"/>
        <end position="437"/>
    </location>
</feature>
<dbReference type="NCBIfam" id="TIGR00797">
    <property type="entry name" value="matE"/>
    <property type="match status" value="1"/>
</dbReference>
<evidence type="ECO:0000256" key="3">
    <source>
        <dbReference type="ARBA" id="ARBA00022692"/>
    </source>
</evidence>
<evidence type="ECO:0000313" key="9">
    <source>
        <dbReference type="Proteomes" id="UP001417504"/>
    </source>
</evidence>
<feature type="transmembrane region" description="Helical" evidence="6">
    <location>
        <begin position="47"/>
        <end position="69"/>
    </location>
</feature>
<dbReference type="GO" id="GO:1990961">
    <property type="term" value="P:xenobiotic detoxification by transmembrane export across the plasma membrane"/>
    <property type="evidence" value="ECO:0007669"/>
    <property type="project" value="InterPro"/>
</dbReference>
<reference evidence="8 9" key="1">
    <citation type="submission" date="2024-01" db="EMBL/GenBank/DDBJ databases">
        <title>Genome assemblies of Stephania.</title>
        <authorList>
            <person name="Yang L."/>
        </authorList>
    </citation>
    <scope>NUCLEOTIDE SEQUENCE [LARGE SCALE GENOMIC DNA]</scope>
    <source>
        <strain evidence="8">QJT</strain>
        <tissue evidence="8">Leaf</tissue>
    </source>
</reference>
<dbReference type="EMBL" id="JBBNAE010000008">
    <property type="protein sequence ID" value="KAK9103544.1"/>
    <property type="molecule type" value="Genomic_DNA"/>
</dbReference>
<evidence type="ECO:0000256" key="6">
    <source>
        <dbReference type="RuleBase" id="RU004914"/>
    </source>
</evidence>
<evidence type="ECO:0000256" key="4">
    <source>
        <dbReference type="ARBA" id="ARBA00022989"/>
    </source>
</evidence>
<feature type="region of interest" description="Disordered" evidence="7">
    <location>
        <begin position="482"/>
        <end position="502"/>
    </location>
</feature>
<evidence type="ECO:0000256" key="7">
    <source>
        <dbReference type="SAM" id="MobiDB-lite"/>
    </source>
</evidence>
<keyword evidence="5 6" id="KW-0472">Membrane</keyword>
<feature type="transmembrane region" description="Helical" evidence="6">
    <location>
        <begin position="189"/>
        <end position="211"/>
    </location>
</feature>
<dbReference type="Proteomes" id="UP001417504">
    <property type="component" value="Unassembled WGS sequence"/>
</dbReference>
<dbReference type="PANTHER" id="PTHR11206">
    <property type="entry name" value="MULTIDRUG RESISTANCE PROTEIN"/>
    <property type="match status" value="1"/>
</dbReference>
<dbReference type="AlphaFoldDB" id="A0AAP0I0Y7"/>
<protein>
    <recommendedName>
        <fullName evidence="6">Protein DETOXIFICATION</fullName>
    </recommendedName>
    <alternativeName>
        <fullName evidence="6">Multidrug and toxic compound extrusion protein</fullName>
    </alternativeName>
</protein>
<dbReference type="Pfam" id="PF01554">
    <property type="entry name" value="MatE"/>
    <property type="match status" value="2"/>
</dbReference>
<evidence type="ECO:0000256" key="1">
    <source>
        <dbReference type="ARBA" id="ARBA00004141"/>
    </source>
</evidence>
<feature type="transmembrane region" description="Helical" evidence="6">
    <location>
        <begin position="163"/>
        <end position="183"/>
    </location>
</feature>
<accession>A0AAP0I0Y7</accession>
<dbReference type="GO" id="GO:0015297">
    <property type="term" value="F:antiporter activity"/>
    <property type="evidence" value="ECO:0007669"/>
    <property type="project" value="InterPro"/>
</dbReference>
<feature type="transmembrane region" description="Helical" evidence="6">
    <location>
        <begin position="299"/>
        <end position="323"/>
    </location>
</feature>
<dbReference type="GO" id="GO:0042910">
    <property type="term" value="F:xenobiotic transmembrane transporter activity"/>
    <property type="evidence" value="ECO:0007669"/>
    <property type="project" value="InterPro"/>
</dbReference>
<keyword evidence="3 6" id="KW-0812">Transmembrane</keyword>
<organism evidence="8 9">
    <name type="scientific">Stephania japonica</name>
    <dbReference type="NCBI Taxonomy" id="461633"/>
    <lineage>
        <taxon>Eukaryota</taxon>
        <taxon>Viridiplantae</taxon>
        <taxon>Streptophyta</taxon>
        <taxon>Embryophyta</taxon>
        <taxon>Tracheophyta</taxon>
        <taxon>Spermatophyta</taxon>
        <taxon>Magnoliopsida</taxon>
        <taxon>Ranunculales</taxon>
        <taxon>Menispermaceae</taxon>
        <taxon>Menispermoideae</taxon>
        <taxon>Cissampelideae</taxon>
        <taxon>Stephania</taxon>
    </lineage>
</organism>
<dbReference type="InterPro" id="IPR002528">
    <property type="entry name" value="MATE_fam"/>
</dbReference>
<gene>
    <name evidence="8" type="ORF">Sjap_020798</name>
</gene>
<sequence length="502" mass="54984">MSETLKLEENPLHKVPSQPTGIETFRGKWATKLQQIIVSEFRLQKGISVPLMAMNLTWYVKLAITTAFLGRLGELQLAGGALGFTFANVTGFSVLSGLGAAMEPICGQAHGAKNNRLLHKTLLMTTLLLLVATIPITFLWINVDKILIHFGQQREILTVAKDYLLYLLPDLIVTAFLCPLKSYLSSQSITVPIMLSSATALAVHVPLNILLSRWKGLQGVSMTVWLTDLIIVVMLTAYVIASETRKGNNWRGGWWDQGRSDWLRLVKLSGPCCLTTCLEWWCYEILVLLTGHLSDAKQAVAVLAVVLNFDYLLYAIMLSQATCASTRVSNELGAMQPIPAYQSAYFSLAISIICGVIGGSVMIAARGLWGSLYSHDIRVVKGVKKTMLLMAVIEVVNFPLAVCGGIVRGTAKPWLAMNANIAGFYFLALPLSVVLAFRNGLRLTGLLLGFLIGMVSSLILLLAFVLRIDWVKEADKAQKLVNDTERGNSDPTNKEMVDGNNV</sequence>
<feature type="transmembrane region" description="Helical" evidence="6">
    <location>
        <begin position="388"/>
        <end position="407"/>
    </location>
</feature>
<keyword evidence="4 6" id="KW-1133">Transmembrane helix</keyword>
<feature type="transmembrane region" description="Helical" evidence="6">
    <location>
        <begin position="81"/>
        <end position="102"/>
    </location>
</feature>
<dbReference type="InterPro" id="IPR045069">
    <property type="entry name" value="MATE_euk"/>
</dbReference>
<evidence type="ECO:0000256" key="5">
    <source>
        <dbReference type="ARBA" id="ARBA00023136"/>
    </source>
</evidence>
<feature type="transmembrane region" description="Helical" evidence="6">
    <location>
        <begin position="344"/>
        <end position="368"/>
    </location>
</feature>
<dbReference type="GO" id="GO:0016020">
    <property type="term" value="C:membrane"/>
    <property type="evidence" value="ECO:0007669"/>
    <property type="project" value="UniProtKB-SubCell"/>
</dbReference>
<evidence type="ECO:0000256" key="2">
    <source>
        <dbReference type="ARBA" id="ARBA00010199"/>
    </source>
</evidence>
<keyword evidence="9" id="KW-1185">Reference proteome</keyword>
<comment type="similarity">
    <text evidence="2 6">Belongs to the multi antimicrobial extrusion (MATE) (TC 2.A.66.1) family.</text>
</comment>
<proteinExistence type="inferred from homology"/>
<dbReference type="CDD" id="cd13132">
    <property type="entry name" value="MATE_eukaryotic"/>
    <property type="match status" value="1"/>
</dbReference>
<name>A0AAP0I0Y7_9MAGN</name>
<comment type="caution">
    <text evidence="8">The sequence shown here is derived from an EMBL/GenBank/DDBJ whole genome shotgun (WGS) entry which is preliminary data.</text>
</comment>
<feature type="transmembrane region" description="Helical" evidence="6">
    <location>
        <begin position="122"/>
        <end position="143"/>
    </location>
</feature>
<evidence type="ECO:0000313" key="8">
    <source>
        <dbReference type="EMBL" id="KAK9103544.1"/>
    </source>
</evidence>
<feature type="transmembrane region" description="Helical" evidence="6">
    <location>
        <begin position="443"/>
        <end position="466"/>
    </location>
</feature>
<feature type="transmembrane region" description="Helical" evidence="6">
    <location>
        <begin position="223"/>
        <end position="241"/>
    </location>
</feature>